<feature type="region of interest" description="Disordered" evidence="1">
    <location>
        <begin position="98"/>
        <end position="134"/>
    </location>
</feature>
<protein>
    <recommendedName>
        <fullName evidence="2">Ribonuclease H1 N-terminal domain-containing protein</fullName>
    </recommendedName>
</protein>
<evidence type="ECO:0000256" key="1">
    <source>
        <dbReference type="SAM" id="MobiDB-lite"/>
    </source>
</evidence>
<name>A0AAD7NQB6_9AGAR</name>
<accession>A0AAD7NQB6</accession>
<dbReference type="InterPro" id="IPR009027">
    <property type="entry name" value="Ribosomal_bL9/RNase_H1_N"/>
</dbReference>
<comment type="caution">
    <text evidence="3">The sequence shown here is derived from an EMBL/GenBank/DDBJ whole genome shotgun (WGS) entry which is preliminary data.</text>
</comment>
<organism evidence="3 4">
    <name type="scientific">Mycena maculata</name>
    <dbReference type="NCBI Taxonomy" id="230809"/>
    <lineage>
        <taxon>Eukaryota</taxon>
        <taxon>Fungi</taxon>
        <taxon>Dikarya</taxon>
        <taxon>Basidiomycota</taxon>
        <taxon>Agaricomycotina</taxon>
        <taxon>Agaricomycetes</taxon>
        <taxon>Agaricomycetidae</taxon>
        <taxon>Agaricales</taxon>
        <taxon>Marasmiineae</taxon>
        <taxon>Mycenaceae</taxon>
        <taxon>Mycena</taxon>
    </lineage>
</organism>
<sequence>MSPLTPAQVAELLTARNGEPEHARLSPEDLERLTAHLTETQLEQVARRVGLHELAPDLPQRLHKIILAAQRIARDAPPEYDDELNTLIRNFDTSLLSERETAATPPPSSPEPPSTPVQQRISKSSPSTAHMVGRGREYIVQSPVQGTARVFNWFDAATLTQGIPGASVLKAGSSRRSRKPRAGAFAVFFGGAVGVFEKWEDVQRVIAGHGLAIYCGFPDVLAATTALDYARSKGWTADSELPSTVSTPYPVPSLEPNPLSSSALGSGVWYVVCCGITPGVYCSYLECSLNVSGVRGALFNTFTTLEEAQEAFKDASSRGLTKFLRRLGKTVVTSPK</sequence>
<evidence type="ECO:0000259" key="2">
    <source>
        <dbReference type="Pfam" id="PF01693"/>
    </source>
</evidence>
<dbReference type="Gene3D" id="3.40.970.10">
    <property type="entry name" value="Ribonuclease H1, N-terminal domain"/>
    <property type="match status" value="1"/>
</dbReference>
<feature type="compositionally biased region" description="Pro residues" evidence="1">
    <location>
        <begin position="104"/>
        <end position="115"/>
    </location>
</feature>
<keyword evidence="4" id="KW-1185">Reference proteome</keyword>
<dbReference type="AlphaFoldDB" id="A0AAD7NQB6"/>
<dbReference type="Pfam" id="PF01693">
    <property type="entry name" value="Cauli_VI"/>
    <property type="match status" value="1"/>
</dbReference>
<dbReference type="EMBL" id="JARJLG010000021">
    <property type="protein sequence ID" value="KAJ7771302.1"/>
    <property type="molecule type" value="Genomic_DNA"/>
</dbReference>
<evidence type="ECO:0000313" key="3">
    <source>
        <dbReference type="EMBL" id="KAJ7771302.1"/>
    </source>
</evidence>
<proteinExistence type="predicted"/>
<dbReference type="Proteomes" id="UP001215280">
    <property type="component" value="Unassembled WGS sequence"/>
</dbReference>
<feature type="domain" description="Ribonuclease H1 N-terminal" evidence="2">
    <location>
        <begin position="269"/>
        <end position="310"/>
    </location>
</feature>
<dbReference type="SUPFAM" id="SSF55658">
    <property type="entry name" value="L9 N-domain-like"/>
    <property type="match status" value="1"/>
</dbReference>
<dbReference type="InterPro" id="IPR011320">
    <property type="entry name" value="RNase_H1_N"/>
</dbReference>
<evidence type="ECO:0000313" key="4">
    <source>
        <dbReference type="Proteomes" id="UP001215280"/>
    </source>
</evidence>
<feature type="compositionally biased region" description="Polar residues" evidence="1">
    <location>
        <begin position="117"/>
        <end position="128"/>
    </location>
</feature>
<reference evidence="3" key="1">
    <citation type="submission" date="2023-03" db="EMBL/GenBank/DDBJ databases">
        <title>Massive genome expansion in bonnet fungi (Mycena s.s.) driven by repeated elements and novel gene families across ecological guilds.</title>
        <authorList>
            <consortium name="Lawrence Berkeley National Laboratory"/>
            <person name="Harder C.B."/>
            <person name="Miyauchi S."/>
            <person name="Viragh M."/>
            <person name="Kuo A."/>
            <person name="Thoen E."/>
            <person name="Andreopoulos B."/>
            <person name="Lu D."/>
            <person name="Skrede I."/>
            <person name="Drula E."/>
            <person name="Henrissat B."/>
            <person name="Morin E."/>
            <person name="Kohler A."/>
            <person name="Barry K."/>
            <person name="LaButti K."/>
            <person name="Morin E."/>
            <person name="Salamov A."/>
            <person name="Lipzen A."/>
            <person name="Mereny Z."/>
            <person name="Hegedus B."/>
            <person name="Baldrian P."/>
            <person name="Stursova M."/>
            <person name="Weitz H."/>
            <person name="Taylor A."/>
            <person name="Grigoriev I.V."/>
            <person name="Nagy L.G."/>
            <person name="Martin F."/>
            <person name="Kauserud H."/>
        </authorList>
    </citation>
    <scope>NUCLEOTIDE SEQUENCE</scope>
    <source>
        <strain evidence="3">CBHHK188m</strain>
    </source>
</reference>
<gene>
    <name evidence="3" type="ORF">DFH07DRAFT_1057672</name>
</gene>
<dbReference type="InterPro" id="IPR037056">
    <property type="entry name" value="RNase_H1_N_sf"/>
</dbReference>